<protein>
    <submittedName>
        <fullName evidence="3">PEP-CTERM sorting domain-containing protein</fullName>
    </submittedName>
</protein>
<proteinExistence type="predicted"/>
<keyword evidence="4" id="KW-1185">Reference proteome</keyword>
<dbReference type="NCBIfam" id="TIGR02595">
    <property type="entry name" value="PEP_CTERM"/>
    <property type="match status" value="1"/>
</dbReference>
<evidence type="ECO:0000256" key="1">
    <source>
        <dbReference type="SAM" id="SignalP"/>
    </source>
</evidence>
<feature type="domain" description="Ice-binding protein C-terminal" evidence="2">
    <location>
        <begin position="190"/>
        <end position="211"/>
    </location>
</feature>
<evidence type="ECO:0000313" key="4">
    <source>
        <dbReference type="Proteomes" id="UP001165653"/>
    </source>
</evidence>
<dbReference type="InterPro" id="IPR013424">
    <property type="entry name" value="Ice-binding_C"/>
</dbReference>
<dbReference type="Proteomes" id="UP001165653">
    <property type="component" value="Unassembled WGS sequence"/>
</dbReference>
<dbReference type="RefSeq" id="WP_264515170.1">
    <property type="nucleotide sequence ID" value="NZ_JAPDDR010000010.1"/>
</dbReference>
<accession>A0ABT3G7Z6</accession>
<sequence length="212" mass="21391">MKTLALATSLLASLTVLAEAVVLQLDFGSSTSPVATGTTAATGNFLSNTPTASVSNIEGTGITFSIENVGVFSFDNATEPLTTDGFYTFGNNENSHNFTLSGLAPGSIVTLYAVAAWDGNPRGAQVTFGGTTAQAQVVGTPGTTPTLANYTLIGTAVANGSGVVSGFIAGAHLDDPTCEGQVGAFAFNLVPEPSSSLLGLIGLGALILRRKR</sequence>
<feature type="signal peptide" evidence="1">
    <location>
        <begin position="1"/>
        <end position="18"/>
    </location>
</feature>
<evidence type="ECO:0000313" key="3">
    <source>
        <dbReference type="EMBL" id="MCW1915616.1"/>
    </source>
</evidence>
<reference evidence="3" key="1">
    <citation type="submission" date="2022-10" db="EMBL/GenBank/DDBJ databases">
        <title>Luteolibacter sp. GHJ8, whole genome shotgun sequencing project.</title>
        <authorList>
            <person name="Zhao G."/>
            <person name="Shen L."/>
        </authorList>
    </citation>
    <scope>NUCLEOTIDE SEQUENCE</scope>
    <source>
        <strain evidence="3">GHJ8</strain>
    </source>
</reference>
<dbReference type="Pfam" id="PF07589">
    <property type="entry name" value="PEP-CTERM"/>
    <property type="match status" value="1"/>
</dbReference>
<organism evidence="3 4">
    <name type="scientific">Luteolibacter rhizosphaerae</name>
    <dbReference type="NCBI Taxonomy" id="2989719"/>
    <lineage>
        <taxon>Bacteria</taxon>
        <taxon>Pseudomonadati</taxon>
        <taxon>Verrucomicrobiota</taxon>
        <taxon>Verrucomicrobiia</taxon>
        <taxon>Verrucomicrobiales</taxon>
        <taxon>Verrucomicrobiaceae</taxon>
        <taxon>Luteolibacter</taxon>
    </lineage>
</organism>
<evidence type="ECO:0000259" key="2">
    <source>
        <dbReference type="Pfam" id="PF07589"/>
    </source>
</evidence>
<name>A0ABT3G7Z6_9BACT</name>
<feature type="chain" id="PRO_5045367541" evidence="1">
    <location>
        <begin position="19"/>
        <end position="212"/>
    </location>
</feature>
<comment type="caution">
    <text evidence="3">The sequence shown here is derived from an EMBL/GenBank/DDBJ whole genome shotgun (WGS) entry which is preliminary data.</text>
</comment>
<dbReference type="EMBL" id="JAPDDR010000010">
    <property type="protein sequence ID" value="MCW1915616.1"/>
    <property type="molecule type" value="Genomic_DNA"/>
</dbReference>
<gene>
    <name evidence="3" type="ORF">OJ996_18670</name>
</gene>
<keyword evidence="1" id="KW-0732">Signal</keyword>